<dbReference type="GO" id="GO:0006359">
    <property type="term" value="P:regulation of transcription by RNA polymerase III"/>
    <property type="evidence" value="ECO:0007669"/>
    <property type="project" value="TreeGrafter"/>
</dbReference>
<evidence type="ECO:0000256" key="1">
    <source>
        <dbReference type="ARBA" id="ARBA00006941"/>
    </source>
</evidence>
<dbReference type="Proteomes" id="UP000193411">
    <property type="component" value="Unassembled WGS sequence"/>
</dbReference>
<proteinExistence type="inferred from homology"/>
<dbReference type="SUPFAM" id="SSF57798">
    <property type="entry name" value="Casein kinase II beta subunit"/>
    <property type="match status" value="1"/>
</dbReference>
<evidence type="ECO:0000256" key="4">
    <source>
        <dbReference type="SAM" id="MobiDB-lite"/>
    </source>
</evidence>
<dbReference type="GO" id="GO:0019887">
    <property type="term" value="F:protein kinase regulator activity"/>
    <property type="evidence" value="ECO:0007669"/>
    <property type="project" value="InterPro"/>
</dbReference>
<feature type="region of interest" description="Disordered" evidence="4">
    <location>
        <begin position="229"/>
        <end position="277"/>
    </location>
</feature>
<organism evidence="5 6">
    <name type="scientific">Catenaria anguillulae PL171</name>
    <dbReference type="NCBI Taxonomy" id="765915"/>
    <lineage>
        <taxon>Eukaryota</taxon>
        <taxon>Fungi</taxon>
        <taxon>Fungi incertae sedis</taxon>
        <taxon>Blastocladiomycota</taxon>
        <taxon>Blastocladiomycetes</taxon>
        <taxon>Blastocladiales</taxon>
        <taxon>Catenariaceae</taxon>
        <taxon>Catenaria</taxon>
    </lineage>
</organism>
<dbReference type="PANTHER" id="PTHR11740:SF39">
    <property type="entry name" value="CASEIN KINASE II SUBUNIT BETA"/>
    <property type="match status" value="1"/>
</dbReference>
<reference evidence="5 6" key="1">
    <citation type="submission" date="2016-07" db="EMBL/GenBank/DDBJ databases">
        <title>Pervasive Adenine N6-methylation of Active Genes in Fungi.</title>
        <authorList>
            <consortium name="DOE Joint Genome Institute"/>
            <person name="Mondo S.J."/>
            <person name="Dannebaum R.O."/>
            <person name="Kuo R.C."/>
            <person name="Labutti K."/>
            <person name="Haridas S."/>
            <person name="Kuo A."/>
            <person name="Salamov A."/>
            <person name="Ahrendt S.R."/>
            <person name="Lipzen A."/>
            <person name="Sullivan W."/>
            <person name="Andreopoulos W.B."/>
            <person name="Clum A."/>
            <person name="Lindquist E."/>
            <person name="Daum C."/>
            <person name="Ramamoorthy G.K."/>
            <person name="Gryganskyi A."/>
            <person name="Culley D."/>
            <person name="Magnuson J.K."/>
            <person name="James T.Y."/>
            <person name="O'Malley M.A."/>
            <person name="Stajich J.E."/>
            <person name="Spatafora J.W."/>
            <person name="Visel A."/>
            <person name="Grigoriev I.V."/>
        </authorList>
    </citation>
    <scope>NUCLEOTIDE SEQUENCE [LARGE SCALE GENOMIC DNA]</scope>
    <source>
        <strain evidence="5 6">PL171</strain>
    </source>
</reference>
<dbReference type="Pfam" id="PF01214">
    <property type="entry name" value="CK_II_beta"/>
    <property type="match status" value="1"/>
</dbReference>
<dbReference type="OrthoDB" id="3971593at2759"/>
<dbReference type="InterPro" id="IPR035991">
    <property type="entry name" value="Casein_kinase_II_beta-like"/>
</dbReference>
<protein>
    <recommendedName>
        <fullName evidence="3">Casein kinase II subunit beta</fullName>
        <shortName evidence="3">CK II beta</shortName>
    </recommendedName>
</protein>
<evidence type="ECO:0000256" key="2">
    <source>
        <dbReference type="ARBA" id="ARBA00045899"/>
    </source>
</evidence>
<comment type="similarity">
    <text evidence="1 3">Belongs to the casein kinase 2 subunit beta family.</text>
</comment>
<keyword evidence="6" id="KW-1185">Reference proteome</keyword>
<comment type="subunit">
    <text evidence="3">Tetramer of two alpha and two beta subunits.</text>
</comment>
<dbReference type="Gene3D" id="2.20.25.20">
    <property type="match status" value="1"/>
</dbReference>
<dbReference type="GO" id="GO:0034456">
    <property type="term" value="C:UTP-C complex"/>
    <property type="evidence" value="ECO:0007669"/>
    <property type="project" value="TreeGrafter"/>
</dbReference>
<comment type="caution">
    <text evidence="5">The sequence shown here is derived from an EMBL/GenBank/DDBJ whole genome shotgun (WGS) entry which is preliminary data.</text>
</comment>
<evidence type="ECO:0000313" key="5">
    <source>
        <dbReference type="EMBL" id="ORZ33482.1"/>
    </source>
</evidence>
<dbReference type="GO" id="GO:0005737">
    <property type="term" value="C:cytoplasm"/>
    <property type="evidence" value="ECO:0007669"/>
    <property type="project" value="TreeGrafter"/>
</dbReference>
<dbReference type="PANTHER" id="PTHR11740">
    <property type="entry name" value="CASEIN KINASE II SUBUNIT BETA"/>
    <property type="match status" value="1"/>
</dbReference>
<comment type="function">
    <text evidence="2 3">Regulatory subunit of casein kinase II/CK2. As part of the kinase complex regulates the basal catalytic activity of the alpha subunit a constitutively active serine/threonine-protein kinase that phosphorylates a large number of substrates containing acidic residues C-terminal to the phosphorylated serine or threonine.</text>
</comment>
<dbReference type="InterPro" id="IPR000704">
    <property type="entry name" value="Casein_kinase_II_reg-sub"/>
</dbReference>
<evidence type="ECO:0000256" key="3">
    <source>
        <dbReference type="RuleBase" id="RU361268"/>
    </source>
</evidence>
<dbReference type="PRINTS" id="PR00472">
    <property type="entry name" value="CASNKINASEII"/>
</dbReference>
<dbReference type="Gene3D" id="1.10.1820.10">
    <property type="entry name" value="protein kinase ck2 holoenzyme, chain C, domain 1"/>
    <property type="match status" value="1"/>
</dbReference>
<gene>
    <name evidence="5" type="ORF">BCR44DRAFT_1438061</name>
</gene>
<evidence type="ECO:0000313" key="6">
    <source>
        <dbReference type="Proteomes" id="UP000193411"/>
    </source>
</evidence>
<sequence>MSTIATLESDLSTSSSAANYWVDEFLLKRGNELFCNVDEDYILDKFNLTGISQEVEWYNQAMEIVLDKAELNDYEANTRARLAKNCAHLYGLIHARFIITQRGLSKMAEKFRRAEFGTCPAPCATMRPSCPLLYCPRCQDVYHPRSTRHSALDAAYWGTTFPHLLLQSYPMLLDPLGLPDTKEGESGLARSVMETYTPKIFGFRVHSLASMQRQRERLRDDLLKGNVPAAGVPLMMDGSSSEARKNQQQAGNQTPSQASDQAMDVVPPSPGVGAGQQ</sequence>
<name>A0A1Y2HK61_9FUNG</name>
<dbReference type="SMART" id="SM01085">
    <property type="entry name" value="CK_II_beta"/>
    <property type="match status" value="1"/>
</dbReference>
<keyword evidence="5" id="KW-0808">Transferase</keyword>
<dbReference type="GO" id="GO:0005956">
    <property type="term" value="C:protein kinase CK2 complex"/>
    <property type="evidence" value="ECO:0007669"/>
    <property type="project" value="UniProtKB-UniRule"/>
</dbReference>
<keyword evidence="5" id="KW-0418">Kinase</keyword>
<dbReference type="AlphaFoldDB" id="A0A1Y2HK61"/>
<dbReference type="EMBL" id="MCFL01000035">
    <property type="protein sequence ID" value="ORZ33482.1"/>
    <property type="molecule type" value="Genomic_DNA"/>
</dbReference>
<feature type="compositionally biased region" description="Polar residues" evidence="4">
    <location>
        <begin position="238"/>
        <end position="260"/>
    </location>
</feature>
<dbReference type="FunFam" id="1.10.1820.10:FF:000005">
    <property type="entry name" value="Casein kinase II subunit beta"/>
    <property type="match status" value="1"/>
</dbReference>
<dbReference type="STRING" id="765915.A0A1Y2HK61"/>
<accession>A0A1Y2HK61</accession>
<dbReference type="GO" id="GO:0016301">
    <property type="term" value="F:kinase activity"/>
    <property type="evidence" value="ECO:0007669"/>
    <property type="project" value="UniProtKB-KW"/>
</dbReference>
<dbReference type="InterPro" id="IPR016149">
    <property type="entry name" value="Casein_kin_II_reg-sub_N"/>
</dbReference>